<feature type="signal peptide" evidence="1">
    <location>
        <begin position="1"/>
        <end position="23"/>
    </location>
</feature>
<dbReference type="Pfam" id="PF00144">
    <property type="entry name" value="Beta-lactamase"/>
    <property type="match status" value="1"/>
</dbReference>
<evidence type="ECO:0000259" key="2">
    <source>
        <dbReference type="Pfam" id="PF00144"/>
    </source>
</evidence>
<keyword evidence="4" id="KW-1185">Reference proteome</keyword>
<name>A0A5N0EPW7_9NOCA</name>
<dbReference type="InterPro" id="IPR001466">
    <property type="entry name" value="Beta-lactam-related"/>
</dbReference>
<dbReference type="RefSeq" id="WP_150400766.1">
    <property type="nucleotide sequence ID" value="NZ_VXLC01000001.1"/>
</dbReference>
<dbReference type="EMBL" id="VXLC01000001">
    <property type="protein sequence ID" value="KAA8890860.1"/>
    <property type="molecule type" value="Genomic_DNA"/>
</dbReference>
<sequence length="450" mass="48816">MGRFGGFLVGFAAFSLVAGNVFAGSAQAAPSRVAGDLRCTPQSGREFPRARPEQVGLDSALLADALTFAATRNRLNVQVFRHNCLIGEGPTNAQTGNVAWNIWSSTKSVVSMLAGIAWDQGKLDISAPIDRYLPPELGDTEHRSITVENLLTETSGLKVGALTEGISGVVPIDPNSAVQALGMPLVHPPGTKFTYSQRNVDLLSYVLELAVGEPLQQFAQRELFDPLGIERGDYYWARDRAGHTYGYAHLMLPPNDFAKLGLLVSNDGRWGTQQLISDKYLRKALRPSSANECYGYLFWLGPECAAPLYNVPEDVFMMDGLGMQNVFGIPSLDLTVVWTGFFGNRSGKGVTGSLQNQAELPYEFFRKLFAAFHDRPLPDPGPFVEPPVVLDPRTYVDPDILLAVFGIGPDAYPGCNVFSCLNYPLAPPFWDTAPGCAILVCLGPDAPGIR</sequence>
<accession>A0A5N0EPW7</accession>
<dbReference type="InterPro" id="IPR050789">
    <property type="entry name" value="Diverse_Enzym_Activities"/>
</dbReference>
<dbReference type="OrthoDB" id="9773047at2"/>
<evidence type="ECO:0000256" key="1">
    <source>
        <dbReference type="SAM" id="SignalP"/>
    </source>
</evidence>
<dbReference type="Proteomes" id="UP000323876">
    <property type="component" value="Unassembled WGS sequence"/>
</dbReference>
<keyword evidence="3" id="KW-0378">Hydrolase</keyword>
<dbReference type="Gene3D" id="3.40.710.10">
    <property type="entry name" value="DD-peptidase/beta-lactamase superfamily"/>
    <property type="match status" value="1"/>
</dbReference>
<dbReference type="PANTHER" id="PTHR43283">
    <property type="entry name" value="BETA-LACTAMASE-RELATED"/>
    <property type="match status" value="1"/>
</dbReference>
<dbReference type="AlphaFoldDB" id="A0A5N0EPW7"/>
<dbReference type="GO" id="GO:0016787">
    <property type="term" value="F:hydrolase activity"/>
    <property type="evidence" value="ECO:0007669"/>
    <property type="project" value="UniProtKB-KW"/>
</dbReference>
<keyword evidence="1" id="KW-0732">Signal</keyword>
<proteinExistence type="predicted"/>
<dbReference type="SUPFAM" id="SSF56601">
    <property type="entry name" value="beta-lactamase/transpeptidase-like"/>
    <property type="match status" value="1"/>
</dbReference>
<evidence type="ECO:0000313" key="4">
    <source>
        <dbReference type="Proteomes" id="UP000323876"/>
    </source>
</evidence>
<dbReference type="InterPro" id="IPR012338">
    <property type="entry name" value="Beta-lactam/transpept-like"/>
</dbReference>
<organism evidence="3 4">
    <name type="scientific">Nocardia colli</name>
    <dbReference type="NCBI Taxonomy" id="2545717"/>
    <lineage>
        <taxon>Bacteria</taxon>
        <taxon>Bacillati</taxon>
        <taxon>Actinomycetota</taxon>
        <taxon>Actinomycetes</taxon>
        <taxon>Mycobacteriales</taxon>
        <taxon>Nocardiaceae</taxon>
        <taxon>Nocardia</taxon>
    </lineage>
</organism>
<feature type="domain" description="Beta-lactamase-related" evidence="2">
    <location>
        <begin position="96"/>
        <end position="337"/>
    </location>
</feature>
<feature type="chain" id="PRO_5038656833" evidence="1">
    <location>
        <begin position="24"/>
        <end position="450"/>
    </location>
</feature>
<reference evidence="3 4" key="1">
    <citation type="submission" date="2019-09" db="EMBL/GenBank/DDBJ databases">
        <authorList>
            <person name="Wang X."/>
        </authorList>
    </citation>
    <scope>NUCLEOTIDE SEQUENCE [LARGE SCALE GENOMIC DNA]</scope>
    <source>
        <strain evidence="3 4">CICC 11023</strain>
    </source>
</reference>
<comment type="caution">
    <text evidence="3">The sequence shown here is derived from an EMBL/GenBank/DDBJ whole genome shotgun (WGS) entry which is preliminary data.</text>
</comment>
<protein>
    <submittedName>
        <fullName evidence="3">Serine hydrolase</fullName>
    </submittedName>
</protein>
<dbReference type="PANTHER" id="PTHR43283:SF7">
    <property type="entry name" value="BETA-LACTAMASE-RELATED DOMAIN-CONTAINING PROTEIN"/>
    <property type="match status" value="1"/>
</dbReference>
<evidence type="ECO:0000313" key="3">
    <source>
        <dbReference type="EMBL" id="KAA8890860.1"/>
    </source>
</evidence>
<gene>
    <name evidence="3" type="ORF">F3087_06415</name>
</gene>